<accession>A0A9D1EX39</accession>
<reference evidence="2" key="1">
    <citation type="submission" date="2020-10" db="EMBL/GenBank/DDBJ databases">
        <authorList>
            <person name="Gilroy R."/>
        </authorList>
    </citation>
    <scope>NUCLEOTIDE SEQUENCE</scope>
    <source>
        <strain evidence="2">6276</strain>
    </source>
</reference>
<feature type="transmembrane region" description="Helical" evidence="1">
    <location>
        <begin position="52"/>
        <end position="69"/>
    </location>
</feature>
<dbReference type="AlphaFoldDB" id="A0A9D1EX39"/>
<keyword evidence="1" id="KW-0812">Transmembrane</keyword>
<evidence type="ECO:0000313" key="3">
    <source>
        <dbReference type="Proteomes" id="UP000823928"/>
    </source>
</evidence>
<gene>
    <name evidence="2" type="ORF">IAC10_00195</name>
</gene>
<evidence type="ECO:0000256" key="1">
    <source>
        <dbReference type="SAM" id="Phobius"/>
    </source>
</evidence>
<sequence>MIIFSGVVSDEIQSKTFKKRQQHVFRVCAINFIAIIIVGGVLWFLLNGELKRWLLASGVLIVVLLFTLWNPRKKLPFRWEYHITIDEEKIVQECPLWPKPVEKPIKKIKKVLDDEDCYYVIYGDMNNSIVCQKDLLTEGSIEEFEALFQGKIIRKKK</sequence>
<organism evidence="2 3">
    <name type="scientific">Candidatus Scatousia excrementigallinarum</name>
    <dbReference type="NCBI Taxonomy" id="2840935"/>
    <lineage>
        <taxon>Bacteria</taxon>
        <taxon>Candidatus Scatousia</taxon>
    </lineage>
</organism>
<reference evidence="2" key="2">
    <citation type="journal article" date="2021" name="PeerJ">
        <title>Extensive microbial diversity within the chicken gut microbiome revealed by metagenomics and culture.</title>
        <authorList>
            <person name="Gilroy R."/>
            <person name="Ravi A."/>
            <person name="Getino M."/>
            <person name="Pursley I."/>
            <person name="Horton D.L."/>
            <person name="Alikhan N.F."/>
            <person name="Baker D."/>
            <person name="Gharbi K."/>
            <person name="Hall N."/>
            <person name="Watson M."/>
            <person name="Adriaenssens E.M."/>
            <person name="Foster-Nyarko E."/>
            <person name="Jarju S."/>
            <person name="Secka A."/>
            <person name="Antonio M."/>
            <person name="Oren A."/>
            <person name="Chaudhuri R.R."/>
            <person name="La Ragione R."/>
            <person name="Hildebrand F."/>
            <person name="Pallen M.J."/>
        </authorList>
    </citation>
    <scope>NUCLEOTIDE SEQUENCE</scope>
    <source>
        <strain evidence="2">6276</strain>
    </source>
</reference>
<feature type="transmembrane region" description="Helical" evidence="1">
    <location>
        <begin position="24"/>
        <end position="46"/>
    </location>
</feature>
<name>A0A9D1EX39_9BACT</name>
<keyword evidence="1" id="KW-1133">Transmembrane helix</keyword>
<protein>
    <submittedName>
        <fullName evidence="2">Uncharacterized protein</fullName>
    </submittedName>
</protein>
<evidence type="ECO:0000313" key="2">
    <source>
        <dbReference type="EMBL" id="HIS35037.1"/>
    </source>
</evidence>
<dbReference type="EMBL" id="DVIU01000006">
    <property type="protein sequence ID" value="HIS35037.1"/>
    <property type="molecule type" value="Genomic_DNA"/>
</dbReference>
<keyword evidence="1" id="KW-0472">Membrane</keyword>
<proteinExistence type="predicted"/>
<comment type="caution">
    <text evidence="2">The sequence shown here is derived from an EMBL/GenBank/DDBJ whole genome shotgun (WGS) entry which is preliminary data.</text>
</comment>
<dbReference type="Proteomes" id="UP000823928">
    <property type="component" value="Unassembled WGS sequence"/>
</dbReference>